<dbReference type="GO" id="GO:0005886">
    <property type="term" value="C:plasma membrane"/>
    <property type="evidence" value="ECO:0007669"/>
    <property type="project" value="UniProtKB-SubCell"/>
</dbReference>
<feature type="transmembrane region" description="Helical" evidence="8">
    <location>
        <begin position="133"/>
        <end position="152"/>
    </location>
</feature>
<evidence type="ECO:0000256" key="7">
    <source>
        <dbReference type="ARBA" id="ARBA00023136"/>
    </source>
</evidence>
<organism evidence="10 11">
    <name type="scientific">Weissella viridescens</name>
    <name type="common">Lactobacillus viridescens</name>
    <dbReference type="NCBI Taxonomy" id="1629"/>
    <lineage>
        <taxon>Bacteria</taxon>
        <taxon>Bacillati</taxon>
        <taxon>Bacillota</taxon>
        <taxon>Bacilli</taxon>
        <taxon>Lactobacillales</taxon>
        <taxon>Lactobacillaceae</taxon>
        <taxon>Weissella</taxon>
    </lineage>
</organism>
<dbReference type="FunFam" id="1.20.1740.10:FF:000001">
    <property type="entry name" value="Amino acid permease"/>
    <property type="match status" value="1"/>
</dbReference>
<dbReference type="PANTHER" id="PTHR43495:SF2">
    <property type="entry name" value="D-SERINE_D-ALANINE_GLYCINE TRANSPORTER"/>
    <property type="match status" value="1"/>
</dbReference>
<evidence type="ECO:0000313" key="11">
    <source>
        <dbReference type="Proteomes" id="UP000051992"/>
    </source>
</evidence>
<dbReference type="Proteomes" id="UP000051992">
    <property type="component" value="Unassembled WGS sequence"/>
</dbReference>
<keyword evidence="11" id="KW-1185">Reference proteome</keyword>
<dbReference type="PIRSF" id="PIRSF006060">
    <property type="entry name" value="AA_transporter"/>
    <property type="match status" value="1"/>
</dbReference>
<evidence type="ECO:0000256" key="1">
    <source>
        <dbReference type="ARBA" id="ARBA00004651"/>
    </source>
</evidence>
<feature type="transmembrane region" description="Helical" evidence="8">
    <location>
        <begin position="410"/>
        <end position="431"/>
    </location>
</feature>
<evidence type="ECO:0000256" key="6">
    <source>
        <dbReference type="ARBA" id="ARBA00022989"/>
    </source>
</evidence>
<dbReference type="GO" id="GO:0055085">
    <property type="term" value="P:transmembrane transport"/>
    <property type="evidence" value="ECO:0007669"/>
    <property type="project" value="InterPro"/>
</dbReference>
<sequence length="459" mass="50860">MDEMTETTTKPTELSRGLTQRHVQMMAIGGTIGTGLFLGAGDTINLTGPSVLLIYMITGAFLFFMMRAIGEMLYVDPKSSSFVSVVSKYINRETGYFVGWSYWITLILPAMAELTAIGQYLQYWLPHIAAWKMELAIMAILIILNLTAVRFFGEAEFWFASIKIIAILMVIAIGLFMIVTGFKMPGIHGGTVSFKNITDGFQFFPNGSVDFLKAFPMVFFSFVGIEFVGLMSAETVDPKVVIPKVINTVLVRIMIFYVGALAIIMAICNWRYLPANESPFVMVFQLIGLHGAAALMNFVVLTAALSALNTLIYSAGRDIFALSKENDGPLERYFAKLSKTAIPARAILFSAGLICATPVVNFIPALSSAFNFFASATAAITLVIYTLIMIAHRHYRKSSDFLPDGFKMPFYRVTSPATILFFIFIFALLFITPTDRIAAYAGLAWTIIFGLFSRYYVNK</sequence>
<keyword evidence="6 8" id="KW-1133">Transmembrane helix</keyword>
<dbReference type="Gene3D" id="1.20.1740.10">
    <property type="entry name" value="Amino acid/polyamine transporter I"/>
    <property type="match status" value="1"/>
</dbReference>
<dbReference type="PANTHER" id="PTHR43495">
    <property type="entry name" value="GABA PERMEASE"/>
    <property type="match status" value="1"/>
</dbReference>
<evidence type="ECO:0000256" key="3">
    <source>
        <dbReference type="ARBA" id="ARBA00022475"/>
    </source>
</evidence>
<dbReference type="PROSITE" id="PS00218">
    <property type="entry name" value="AMINO_ACID_PERMEASE_1"/>
    <property type="match status" value="1"/>
</dbReference>
<reference evidence="10 11" key="1">
    <citation type="journal article" date="2015" name="Genome Announc.">
        <title>Expanding the biotechnology potential of lactobacilli through comparative genomics of 213 strains and associated genera.</title>
        <authorList>
            <person name="Sun Z."/>
            <person name="Harris H.M."/>
            <person name="McCann A."/>
            <person name="Guo C."/>
            <person name="Argimon S."/>
            <person name="Zhang W."/>
            <person name="Yang X."/>
            <person name="Jeffery I.B."/>
            <person name="Cooney J.C."/>
            <person name="Kagawa T.F."/>
            <person name="Liu W."/>
            <person name="Song Y."/>
            <person name="Salvetti E."/>
            <person name="Wrobel A."/>
            <person name="Rasinkangas P."/>
            <person name="Parkhill J."/>
            <person name="Rea M.C."/>
            <person name="O'Sullivan O."/>
            <person name="Ritari J."/>
            <person name="Douillard F.P."/>
            <person name="Paul Ross R."/>
            <person name="Yang R."/>
            <person name="Briner A.E."/>
            <person name="Felis G.E."/>
            <person name="de Vos W.M."/>
            <person name="Barrangou R."/>
            <person name="Klaenhammer T.R."/>
            <person name="Caufield P.W."/>
            <person name="Cui Y."/>
            <person name="Zhang H."/>
            <person name="O'Toole P.W."/>
        </authorList>
    </citation>
    <scope>NUCLEOTIDE SEQUENCE [LARGE SCALE GENOMIC DNA]</scope>
    <source>
        <strain evidence="10 11">DSM 20410</strain>
    </source>
</reference>
<keyword evidence="4 8" id="KW-0812">Transmembrane</keyword>
<name>A0A0R2H381_WEIVI</name>
<comment type="caution">
    <text evidence="10">The sequence shown here is derived from an EMBL/GenBank/DDBJ whole genome shotgun (WGS) entry which is preliminary data.</text>
</comment>
<feature type="transmembrane region" description="Helical" evidence="8">
    <location>
        <begin position="23"/>
        <end position="40"/>
    </location>
</feature>
<feature type="transmembrane region" description="Helical" evidence="8">
    <location>
        <begin position="287"/>
        <end position="308"/>
    </location>
</feature>
<feature type="transmembrane region" description="Helical" evidence="8">
    <location>
        <begin position="52"/>
        <end position="75"/>
    </location>
</feature>
<dbReference type="Pfam" id="PF00324">
    <property type="entry name" value="AA_permease"/>
    <property type="match status" value="1"/>
</dbReference>
<feature type="transmembrane region" description="Helical" evidence="8">
    <location>
        <begin position="342"/>
        <end position="363"/>
    </location>
</feature>
<feature type="transmembrane region" description="Helical" evidence="8">
    <location>
        <begin position="437"/>
        <end position="457"/>
    </location>
</feature>
<evidence type="ECO:0000256" key="5">
    <source>
        <dbReference type="ARBA" id="ARBA00022970"/>
    </source>
</evidence>
<evidence type="ECO:0000259" key="9">
    <source>
        <dbReference type="Pfam" id="PF00324"/>
    </source>
</evidence>
<feature type="transmembrane region" description="Helical" evidence="8">
    <location>
        <begin position="96"/>
        <end position="121"/>
    </location>
</feature>
<comment type="subcellular location">
    <subcellularLocation>
        <location evidence="1">Cell membrane</location>
        <topology evidence="1">Multi-pass membrane protein</topology>
    </subcellularLocation>
</comment>
<dbReference type="InterPro" id="IPR004841">
    <property type="entry name" value="AA-permease/SLC12A_dom"/>
</dbReference>
<feature type="transmembrane region" description="Helical" evidence="8">
    <location>
        <begin position="164"/>
        <end position="182"/>
    </location>
</feature>
<dbReference type="GO" id="GO:0006865">
    <property type="term" value="P:amino acid transport"/>
    <property type="evidence" value="ECO:0007669"/>
    <property type="project" value="UniProtKB-KW"/>
</dbReference>
<dbReference type="InterPro" id="IPR004840">
    <property type="entry name" value="Amino_acid_permease_CS"/>
</dbReference>
<evidence type="ECO:0000256" key="2">
    <source>
        <dbReference type="ARBA" id="ARBA00022448"/>
    </source>
</evidence>
<feature type="transmembrane region" description="Helical" evidence="8">
    <location>
        <begin position="214"/>
        <end position="233"/>
    </location>
</feature>
<dbReference type="EMBL" id="JQBM01000001">
    <property type="protein sequence ID" value="KRN47215.1"/>
    <property type="molecule type" value="Genomic_DNA"/>
</dbReference>
<feature type="transmembrane region" description="Helical" evidence="8">
    <location>
        <begin position="369"/>
        <end position="390"/>
    </location>
</feature>
<evidence type="ECO:0000256" key="4">
    <source>
        <dbReference type="ARBA" id="ARBA00022692"/>
    </source>
</evidence>
<keyword evidence="7 8" id="KW-0472">Membrane</keyword>
<keyword evidence="5" id="KW-0029">Amino-acid transport</keyword>
<feature type="domain" description="Amino acid permease/ SLC12A" evidence="9">
    <location>
        <begin position="22"/>
        <end position="456"/>
    </location>
</feature>
<accession>A0A0R2H381</accession>
<evidence type="ECO:0000313" key="10">
    <source>
        <dbReference type="EMBL" id="KRN47215.1"/>
    </source>
</evidence>
<keyword evidence="3" id="KW-1003">Cell membrane</keyword>
<dbReference type="PATRIC" id="fig|1629.5.peg.495"/>
<feature type="transmembrane region" description="Helical" evidence="8">
    <location>
        <begin position="245"/>
        <end position="267"/>
    </location>
</feature>
<dbReference type="AlphaFoldDB" id="A0A0R2H381"/>
<keyword evidence="2" id="KW-0813">Transport</keyword>
<proteinExistence type="predicted"/>
<protein>
    <submittedName>
        <fullName evidence="10">Gamma-aminobutyrate permease</fullName>
    </submittedName>
</protein>
<evidence type="ECO:0000256" key="8">
    <source>
        <dbReference type="SAM" id="Phobius"/>
    </source>
</evidence>
<gene>
    <name evidence="10" type="ORF">IV50_GL000491</name>
</gene>